<sequence length="503" mass="54197">MKKTSGSTPLSVSFGMGTILQNGTFRSPDAVSTGDRERRKKKAARSSSSRPAGFGRQPHALPVPERNEEKLQQRRKQKPRTPSTKRLTAQHSSQGTSEPESAAQHCDRGSRRLPAFPRHRLPRSSRDPHRTASPNPDAGSQSGRAGGDSDTDLSESERLPVSPCSRVPPRLQLRPELIQGDGRPSCGPSRNNRGSSDFPDFLPPPFNSWSLGQLAVFYNTEGRGAPRPRPVGPLERYMERMLQLEWRQIRTVQEEGGTPAASDAVSSCHGTAGAAAASSRLSSPKCILQCQRSFPLTFLSSLASHCALLSGCACTLCRIRYAACCTTPSSRPSPAPERGGGRGPASLPKRSYSESRVHSADRGSASRAQRSGSPTRTNSHLRRMQASGNIRNPVHGANAKPQASGGDLLGARGGVSDRRPGGFRRRSGSEQRRGGVGGQQGAPEERRSGSECRGEAAERRRAAGLGERDVTPDAVDAITDNLPRCKNYPINRANRPKQVEFVT</sequence>
<feature type="compositionally biased region" description="Basic and acidic residues" evidence="1">
    <location>
        <begin position="351"/>
        <end position="361"/>
    </location>
</feature>
<accession>A0AAQ4PVW8</accession>
<proteinExistence type="predicted"/>
<feature type="compositionally biased region" description="Polar residues" evidence="1">
    <location>
        <begin position="80"/>
        <end position="99"/>
    </location>
</feature>
<dbReference type="AlphaFoldDB" id="A0AAQ4PVW8"/>
<dbReference type="GeneTree" id="ENSGT00940000154543"/>
<feature type="compositionally biased region" description="Low complexity" evidence="1">
    <location>
        <begin position="362"/>
        <end position="373"/>
    </location>
</feature>
<dbReference type="PANTHER" id="PTHR22145">
    <property type="entry name" value="SI:CH211-266K22.6"/>
    <property type="match status" value="1"/>
</dbReference>
<evidence type="ECO:0008006" key="4">
    <source>
        <dbReference type="Google" id="ProtNLM"/>
    </source>
</evidence>
<feature type="compositionally biased region" description="Basic and acidic residues" evidence="1">
    <location>
        <begin position="443"/>
        <end position="471"/>
    </location>
</feature>
<dbReference type="InterPro" id="IPR029266">
    <property type="entry name" value="FAM217"/>
</dbReference>
<evidence type="ECO:0000256" key="1">
    <source>
        <dbReference type="SAM" id="MobiDB-lite"/>
    </source>
</evidence>
<reference evidence="2" key="3">
    <citation type="submission" date="2025-09" db="UniProtKB">
        <authorList>
            <consortium name="Ensembl"/>
        </authorList>
    </citation>
    <scope>IDENTIFICATION</scope>
</reference>
<reference evidence="2" key="2">
    <citation type="submission" date="2025-08" db="UniProtKB">
        <authorList>
            <consortium name="Ensembl"/>
        </authorList>
    </citation>
    <scope>IDENTIFICATION</scope>
</reference>
<dbReference type="Ensembl" id="ENSGACT00000073193.1">
    <property type="protein sequence ID" value="ENSGACP00000042178.1"/>
    <property type="gene ID" value="ENSGACG00000035870.1"/>
</dbReference>
<organism evidence="2 3">
    <name type="scientific">Gasterosteus aculeatus aculeatus</name>
    <name type="common">three-spined stickleback</name>
    <dbReference type="NCBI Taxonomy" id="481459"/>
    <lineage>
        <taxon>Eukaryota</taxon>
        <taxon>Metazoa</taxon>
        <taxon>Chordata</taxon>
        <taxon>Craniata</taxon>
        <taxon>Vertebrata</taxon>
        <taxon>Euteleostomi</taxon>
        <taxon>Actinopterygii</taxon>
        <taxon>Neopterygii</taxon>
        <taxon>Teleostei</taxon>
        <taxon>Neoteleostei</taxon>
        <taxon>Acanthomorphata</taxon>
        <taxon>Eupercaria</taxon>
        <taxon>Perciformes</taxon>
        <taxon>Cottioidei</taxon>
        <taxon>Gasterosteales</taxon>
        <taxon>Gasterosteidae</taxon>
        <taxon>Gasterosteus</taxon>
    </lineage>
</organism>
<dbReference type="KEGG" id="gat:120835667"/>
<feature type="compositionally biased region" description="Polar residues" evidence="1">
    <location>
        <begin position="132"/>
        <end position="143"/>
    </location>
</feature>
<dbReference type="RefSeq" id="XP_040060725.1">
    <property type="nucleotide sequence ID" value="XM_040204791.1"/>
</dbReference>
<dbReference type="Proteomes" id="UP000007635">
    <property type="component" value="Chromosome XVII"/>
</dbReference>
<evidence type="ECO:0000313" key="2">
    <source>
        <dbReference type="Ensembl" id="ENSGACP00000042178.1"/>
    </source>
</evidence>
<protein>
    <recommendedName>
        <fullName evidence="4">Family with sequence similarity 217 member B</fullName>
    </recommendedName>
</protein>
<feature type="region of interest" description="Disordered" evidence="1">
    <location>
        <begin position="327"/>
        <end position="475"/>
    </location>
</feature>
<dbReference type="PANTHER" id="PTHR22145:SF2">
    <property type="entry name" value="SI:CH211-266K22.6"/>
    <property type="match status" value="1"/>
</dbReference>
<reference evidence="2 3" key="1">
    <citation type="journal article" date="2021" name="G3 (Bethesda)">
        <title>Improved contiguity of the threespine stickleback genome using long-read sequencing.</title>
        <authorList>
            <person name="Nath S."/>
            <person name="Shaw D.E."/>
            <person name="White M.A."/>
        </authorList>
    </citation>
    <scope>NUCLEOTIDE SEQUENCE [LARGE SCALE GENOMIC DNA]</scope>
    <source>
        <strain evidence="2 3">Lake Benthic</strain>
    </source>
</reference>
<evidence type="ECO:0000313" key="3">
    <source>
        <dbReference type="Proteomes" id="UP000007635"/>
    </source>
</evidence>
<dbReference type="Pfam" id="PF15344">
    <property type="entry name" value="FAM217"/>
    <property type="match status" value="1"/>
</dbReference>
<name>A0AAQ4PVW8_GASAC</name>
<feature type="compositionally biased region" description="Polar residues" evidence="1">
    <location>
        <begin position="1"/>
        <end position="11"/>
    </location>
</feature>
<keyword evidence="3" id="KW-1185">Reference proteome</keyword>
<dbReference type="GeneID" id="120835667"/>
<feature type="region of interest" description="Disordered" evidence="1">
    <location>
        <begin position="1"/>
        <end position="201"/>
    </location>
</feature>